<gene>
    <name evidence="2" type="ORF">ABVC42_00635</name>
    <name evidence="3" type="ORF">ERD32_08830</name>
</gene>
<organism evidence="3 4">
    <name type="scientific">Lactobacillus crispatus</name>
    <dbReference type="NCBI Taxonomy" id="47770"/>
    <lineage>
        <taxon>Bacteria</taxon>
        <taxon>Bacillati</taxon>
        <taxon>Bacillota</taxon>
        <taxon>Bacilli</taxon>
        <taxon>Lactobacillales</taxon>
        <taxon>Lactobacillaceae</taxon>
        <taxon>Lactobacillus</taxon>
    </lineage>
</organism>
<comment type="caution">
    <text evidence="3">The sequence shown here is derived from an EMBL/GenBank/DDBJ whole genome shotgun (WGS) entry which is preliminary data.</text>
</comment>
<dbReference type="EMBL" id="SCLX01000058">
    <property type="protein sequence ID" value="RXF57084.1"/>
    <property type="molecule type" value="Genomic_DNA"/>
</dbReference>
<dbReference type="AlphaFoldDB" id="A0A135ZAW1"/>
<keyword evidence="1" id="KW-0812">Transmembrane</keyword>
<reference evidence="3 4" key="1">
    <citation type="submission" date="2019-01" db="EMBL/GenBank/DDBJ databases">
        <title>The genome sequence of Lactobacillus crispatus L49.</title>
        <authorList>
            <person name="Zhong J."/>
            <person name="Zhang J."/>
        </authorList>
    </citation>
    <scope>NUCLEOTIDE SEQUENCE [LARGE SCALE GENOMIC DNA]</scope>
    <source>
        <strain evidence="3 4">L49</strain>
    </source>
</reference>
<evidence type="ECO:0000313" key="2">
    <source>
        <dbReference type="EMBL" id="MES5148466.1"/>
    </source>
</evidence>
<evidence type="ECO:0000313" key="3">
    <source>
        <dbReference type="EMBL" id="RXF57084.1"/>
    </source>
</evidence>
<dbReference type="RefSeq" id="WP_060462887.1">
    <property type="nucleotide sequence ID" value="NZ_CP083390.1"/>
</dbReference>
<feature type="transmembrane region" description="Helical" evidence="1">
    <location>
        <begin position="88"/>
        <end position="107"/>
    </location>
</feature>
<protein>
    <submittedName>
        <fullName evidence="3">Uncharacterized protein</fullName>
    </submittedName>
</protein>
<keyword evidence="1" id="KW-0472">Membrane</keyword>
<dbReference type="EMBL" id="JBETVU010000007">
    <property type="protein sequence ID" value="MES5148466.1"/>
    <property type="molecule type" value="Genomic_DNA"/>
</dbReference>
<feature type="transmembrane region" description="Helical" evidence="1">
    <location>
        <begin position="6"/>
        <end position="22"/>
    </location>
</feature>
<name>A0A135ZAW1_9LACO</name>
<reference evidence="2" key="2">
    <citation type="submission" date="2024-06" db="EMBL/GenBank/DDBJ databases">
        <title>Vaginal Lactobacillus fatty acid response mechanisms reveal a metabolite-targeted strategy for bacterial vaginosis treatment.</title>
        <authorList>
            <person name="Zhu M."/>
            <person name="Blainey P.C."/>
            <person name="Bloom S.M."/>
            <person name="Kwon D.S."/>
        </authorList>
    </citation>
    <scope>NUCLEOTIDE SEQUENCE</scope>
    <source>
        <strain evidence="2">194_F1_1</strain>
    </source>
</reference>
<sequence>MLNVIIIFVVALFGIVLTKKRFKANIEKDLHKKVFKFKWFRKAYFILDEIATVGIIWGATTYICILFITPKFFMAHTDLTIKIMNINTILMSLGGCALVLLLSLKYLNFVIHPQATKQLFNLAKDKLGHK</sequence>
<evidence type="ECO:0000313" key="5">
    <source>
        <dbReference type="Proteomes" id="UP001434419"/>
    </source>
</evidence>
<evidence type="ECO:0000313" key="4">
    <source>
        <dbReference type="Proteomes" id="UP000289808"/>
    </source>
</evidence>
<keyword evidence="5" id="KW-1185">Reference proteome</keyword>
<dbReference type="Proteomes" id="UP000289808">
    <property type="component" value="Unassembled WGS sequence"/>
</dbReference>
<evidence type="ECO:0000256" key="1">
    <source>
        <dbReference type="SAM" id="Phobius"/>
    </source>
</evidence>
<accession>A0A135ZAW1</accession>
<feature type="transmembrane region" description="Helical" evidence="1">
    <location>
        <begin position="43"/>
        <end position="68"/>
    </location>
</feature>
<proteinExistence type="predicted"/>
<keyword evidence="1" id="KW-1133">Transmembrane helix</keyword>
<dbReference type="Proteomes" id="UP001434419">
    <property type="component" value="Unassembled WGS sequence"/>
</dbReference>